<reference evidence="3 4" key="1">
    <citation type="submission" date="2014-06" db="EMBL/GenBank/DDBJ databases">
        <authorList>
            <consortium name="DOE Joint Genome Institute"/>
            <person name="Kuo A."/>
            <person name="Kohler A."/>
            <person name="Nagy L.G."/>
            <person name="Floudas D."/>
            <person name="Copeland A."/>
            <person name="Barry K.W."/>
            <person name="Cichocki N."/>
            <person name="Veneault-Fourrey C."/>
            <person name="LaButti K."/>
            <person name="Lindquist E.A."/>
            <person name="Lipzen A."/>
            <person name="Lundell T."/>
            <person name="Morin E."/>
            <person name="Murat C."/>
            <person name="Sun H."/>
            <person name="Tunlid A."/>
            <person name="Henrissat B."/>
            <person name="Grigoriev I.V."/>
            <person name="Hibbett D.S."/>
            <person name="Martin F."/>
            <person name="Nordberg H.P."/>
            <person name="Cantor M.N."/>
            <person name="Hua S.X."/>
        </authorList>
    </citation>
    <scope>NUCLEOTIDE SEQUENCE [LARGE SCALE GENOMIC DNA]</scope>
    <source>
        <strain evidence="3 4">ATCC 200175</strain>
    </source>
</reference>
<proteinExistence type="predicted"/>
<dbReference type="Pfam" id="PF00780">
    <property type="entry name" value="CNH"/>
    <property type="match status" value="1"/>
</dbReference>
<dbReference type="GO" id="GO:0006914">
    <property type="term" value="P:autophagy"/>
    <property type="evidence" value="ECO:0007669"/>
    <property type="project" value="TreeGrafter"/>
</dbReference>
<protein>
    <recommendedName>
        <fullName evidence="2">CNH domain-containing protein</fullName>
    </recommendedName>
</protein>
<feature type="region of interest" description="Disordered" evidence="1">
    <location>
        <begin position="524"/>
        <end position="589"/>
    </location>
</feature>
<dbReference type="PROSITE" id="PS50219">
    <property type="entry name" value="CNH"/>
    <property type="match status" value="1"/>
</dbReference>
<dbReference type="InterPro" id="IPR032914">
    <property type="entry name" value="Vam6/VPS39/TRAP1"/>
</dbReference>
<dbReference type="Proteomes" id="UP000053647">
    <property type="component" value="Unassembled WGS sequence"/>
</dbReference>
<dbReference type="GO" id="GO:0034058">
    <property type="term" value="P:endosomal vesicle fusion"/>
    <property type="evidence" value="ECO:0007669"/>
    <property type="project" value="TreeGrafter"/>
</dbReference>
<dbReference type="InterPro" id="IPR019453">
    <property type="entry name" value="VPS39/TGFA1_Znf"/>
</dbReference>
<reference evidence="4" key="2">
    <citation type="submission" date="2015-01" db="EMBL/GenBank/DDBJ databases">
        <title>Evolutionary Origins and Diversification of the Mycorrhizal Mutualists.</title>
        <authorList>
            <consortium name="DOE Joint Genome Institute"/>
            <consortium name="Mycorrhizal Genomics Consortium"/>
            <person name="Kohler A."/>
            <person name="Kuo A."/>
            <person name="Nagy L.G."/>
            <person name="Floudas D."/>
            <person name="Copeland A."/>
            <person name="Barry K.W."/>
            <person name="Cichocki N."/>
            <person name="Veneault-Fourrey C."/>
            <person name="LaButti K."/>
            <person name="Lindquist E.A."/>
            <person name="Lipzen A."/>
            <person name="Lundell T."/>
            <person name="Morin E."/>
            <person name="Murat C."/>
            <person name="Riley R."/>
            <person name="Ohm R."/>
            <person name="Sun H."/>
            <person name="Tunlid A."/>
            <person name="Henrissat B."/>
            <person name="Grigoriev I.V."/>
            <person name="Hibbett D.S."/>
            <person name="Martin F."/>
        </authorList>
    </citation>
    <scope>NUCLEOTIDE SEQUENCE [LARGE SCALE GENOMIC DNA]</scope>
    <source>
        <strain evidence="4">ATCC 200175</strain>
    </source>
</reference>
<feature type="compositionally biased region" description="Gly residues" evidence="1">
    <location>
        <begin position="528"/>
        <end position="539"/>
    </location>
</feature>
<dbReference type="SUPFAM" id="SSF101908">
    <property type="entry name" value="Putative isomerase YbhE"/>
    <property type="match status" value="1"/>
</dbReference>
<evidence type="ECO:0000313" key="3">
    <source>
        <dbReference type="EMBL" id="KIJ12775.1"/>
    </source>
</evidence>
<feature type="compositionally biased region" description="Basic and acidic residues" evidence="1">
    <location>
        <begin position="544"/>
        <end position="554"/>
    </location>
</feature>
<name>A0A0C9TB19_PAXIN</name>
<dbReference type="OrthoDB" id="5325112at2759"/>
<dbReference type="PANTHER" id="PTHR12894">
    <property type="entry name" value="CNH DOMAIN CONTAINING"/>
    <property type="match status" value="1"/>
</dbReference>
<dbReference type="EMBL" id="KN819359">
    <property type="protein sequence ID" value="KIJ12775.1"/>
    <property type="molecule type" value="Genomic_DNA"/>
</dbReference>
<dbReference type="HOGENOM" id="CLU_004190_2_0_1"/>
<gene>
    <name evidence="3" type="ORF">PAXINDRAFT_181469</name>
</gene>
<accession>A0A0C9TB19</accession>
<dbReference type="GO" id="GO:0000329">
    <property type="term" value="C:fungal-type vacuole membrane"/>
    <property type="evidence" value="ECO:0007669"/>
    <property type="project" value="TreeGrafter"/>
</dbReference>
<evidence type="ECO:0000259" key="2">
    <source>
        <dbReference type="PROSITE" id="PS50219"/>
    </source>
</evidence>
<evidence type="ECO:0000256" key="1">
    <source>
        <dbReference type="SAM" id="MobiDB-lite"/>
    </source>
</evidence>
<dbReference type="PANTHER" id="PTHR12894:SF49">
    <property type="entry name" value="VAM6_VPS39-LIKE PROTEIN"/>
    <property type="match status" value="1"/>
</dbReference>
<dbReference type="Pfam" id="PF10367">
    <property type="entry name" value="zf-Vps39_C"/>
    <property type="match status" value="1"/>
</dbReference>
<evidence type="ECO:0000313" key="4">
    <source>
        <dbReference type="Proteomes" id="UP000053647"/>
    </source>
</evidence>
<sequence length="707" mass="75297">MAPFNTPTAVLSGFKERPESLLVQGDRLYIGTATGNIHIYDLHDGVDSSSNPTMRFVEMKKAISRKAIDQLGYIKDINSLVVLSESLPTLYPLPSLSPPTPLAKAKGALSFAIHSSVHNAPNASDSSRPGGFDSADADTIPIPTMVTMLVVGCRRRVVVYTWRDGEAQEIKEALLPHSPRAMAFLDSSNVCFAYSPTEHAIFSLENSTTVDVTMPAPVPTSSSSTGLGMGTFSGLGLSNYMTLGLGAKAAKPGLVRVGDGEVVIIRESQGVVVGGDGRMKGNSINWPTQPEDIVLFEEGSDGNSSSSPPPISTSPQIQIQVQGQSQPSLIPAPVVQIISSINMLPVQTFAFPFSQPSTCLNTSSIASVTNTSLRLLTTCITPPPSNTTTMTITPKTPPPLFLVSTSLDRTLAAAEGTTVWRFTMREWDAQINELVERGSYTDALALLERVQGPGVSPKRTLILALNAVSHFRAGRYDAAIDTFLDLDINPAKVIALYPERVAGRLAVRPEQWVSLFEGPVAKANEELSGGGENGGGGGTIEPLMGDKGKGEDAMSTKSSDGGSKENGGGSGEKLPISVERAPSPAGSMRARTKTSFGALLPSAVSKDDDVASLSGRKKGKVFAQALRAPVFDNAVVREVNKARHEGVERKLMVLESRRVKVTDSRICPQCHKRLGNSVIAVHAPRGEVTHYQCREAFSKKLNAMRHG</sequence>
<feature type="domain" description="CNH" evidence="2">
    <location>
        <begin position="15"/>
        <end position="353"/>
    </location>
</feature>
<keyword evidence="4" id="KW-1185">Reference proteome</keyword>
<organism evidence="3 4">
    <name type="scientific">Paxillus involutus ATCC 200175</name>
    <dbReference type="NCBI Taxonomy" id="664439"/>
    <lineage>
        <taxon>Eukaryota</taxon>
        <taxon>Fungi</taxon>
        <taxon>Dikarya</taxon>
        <taxon>Basidiomycota</taxon>
        <taxon>Agaricomycotina</taxon>
        <taxon>Agaricomycetes</taxon>
        <taxon>Agaricomycetidae</taxon>
        <taxon>Boletales</taxon>
        <taxon>Paxilineae</taxon>
        <taxon>Paxillaceae</taxon>
        <taxon>Paxillus</taxon>
    </lineage>
</organism>
<dbReference type="AlphaFoldDB" id="A0A0C9TB19"/>
<dbReference type="InterPro" id="IPR001180">
    <property type="entry name" value="CNH_dom"/>
</dbReference>